<keyword evidence="3" id="KW-1185">Reference proteome</keyword>
<dbReference type="CDD" id="cd06532">
    <property type="entry name" value="Glyco_transf_25"/>
    <property type="match status" value="1"/>
</dbReference>
<gene>
    <name evidence="2" type="ORF">DFP82_101181</name>
</gene>
<organism evidence="2 3">
    <name type="scientific">Psychrobacter fozii</name>
    <dbReference type="NCBI Taxonomy" id="198480"/>
    <lineage>
        <taxon>Bacteria</taxon>
        <taxon>Pseudomonadati</taxon>
        <taxon>Pseudomonadota</taxon>
        <taxon>Gammaproteobacteria</taxon>
        <taxon>Moraxellales</taxon>
        <taxon>Moraxellaceae</taxon>
        <taxon>Psychrobacter</taxon>
    </lineage>
</organism>
<comment type="caution">
    <text evidence="2">The sequence shown here is derived from an EMBL/GenBank/DDBJ whole genome shotgun (WGS) entry which is preliminary data.</text>
</comment>
<sequence length="277" mass="31350">MSSKKYQDSEAHENIDRSLQEIPTFIINLPQSTDRKVFMKDQCESIGISPIFIEAVNGKNLSEVEISQFCNQAVAKKRLGRDLLLGEIGCALSHKKIYQKIVDEHIAYAIIFEDDATLEKNFSIVVKSIMAAPLSWELVLLGHYKDNLKGLKSPISLWHKQRISSKFLLGRLVDFGFGAHGYMITLKGAKKLLIELGEIYRPLDHYTPDSNILNIYALSPTVVSAQNSFETLIDDEKVRQKNNDRLTVILLKKIGVISTAISIKSFLKKLKPIKKYK</sequence>
<dbReference type="AlphaFoldDB" id="A0A2V4VF08"/>
<dbReference type="Proteomes" id="UP000247746">
    <property type="component" value="Unassembled WGS sequence"/>
</dbReference>
<dbReference type="EMBL" id="QJSU01000001">
    <property type="protein sequence ID" value="PYE40868.1"/>
    <property type="molecule type" value="Genomic_DNA"/>
</dbReference>
<dbReference type="GO" id="GO:0016740">
    <property type="term" value="F:transferase activity"/>
    <property type="evidence" value="ECO:0007669"/>
    <property type="project" value="UniProtKB-KW"/>
</dbReference>
<protein>
    <submittedName>
        <fullName evidence="2">Glycosyl transferase family 25</fullName>
    </submittedName>
</protein>
<dbReference type="RefSeq" id="WP_110921847.1">
    <property type="nucleotide sequence ID" value="NZ_QJSU01000001.1"/>
</dbReference>
<dbReference type="Pfam" id="PF01755">
    <property type="entry name" value="Glyco_transf_25"/>
    <property type="match status" value="1"/>
</dbReference>
<feature type="domain" description="Glycosyl transferase family 25" evidence="1">
    <location>
        <begin position="23"/>
        <end position="206"/>
    </location>
</feature>
<evidence type="ECO:0000313" key="2">
    <source>
        <dbReference type="EMBL" id="PYE40868.1"/>
    </source>
</evidence>
<proteinExistence type="predicted"/>
<accession>A0A2V4VF08</accession>
<keyword evidence="2" id="KW-0808">Transferase</keyword>
<evidence type="ECO:0000313" key="3">
    <source>
        <dbReference type="Proteomes" id="UP000247746"/>
    </source>
</evidence>
<reference evidence="2 3" key="1">
    <citation type="submission" date="2018-06" db="EMBL/GenBank/DDBJ databases">
        <title>Genomic Encyclopedia of Type Strains, Phase III (KMG-III): the genomes of soil and plant-associated and newly described type strains.</title>
        <authorList>
            <person name="Whitman W."/>
        </authorList>
    </citation>
    <scope>NUCLEOTIDE SEQUENCE [LARGE SCALE GENOMIC DNA]</scope>
    <source>
        <strain evidence="2 3">CECT 5889</strain>
    </source>
</reference>
<dbReference type="OrthoDB" id="9816113at2"/>
<evidence type="ECO:0000259" key="1">
    <source>
        <dbReference type="Pfam" id="PF01755"/>
    </source>
</evidence>
<dbReference type="InterPro" id="IPR002654">
    <property type="entry name" value="Glyco_trans_25"/>
</dbReference>
<name>A0A2V4VF08_9GAMM</name>